<dbReference type="Proteomes" id="UP001304298">
    <property type="component" value="Unassembled WGS sequence"/>
</dbReference>
<comment type="caution">
    <text evidence="1">The sequence shown here is derived from an EMBL/GenBank/DDBJ whole genome shotgun (WGS) entry which is preliminary data.</text>
</comment>
<protein>
    <submittedName>
        <fullName evidence="1">Molybdopterin-binding protein</fullName>
    </submittedName>
</protein>
<gene>
    <name evidence="1" type="ORF">VA596_13820</name>
</gene>
<name>A0ABU5R5R7_9PSEU</name>
<dbReference type="EMBL" id="JAYFSI010000002">
    <property type="protein sequence ID" value="MEA5360621.1"/>
    <property type="molecule type" value="Genomic_DNA"/>
</dbReference>
<keyword evidence="2" id="KW-1185">Reference proteome</keyword>
<sequence>MEPSAVGLLVTGTGCASRVIGIGELRERSRIRLDVEYVTRRKHERHEVHGVHLYDVLREGPLPVDTRHKMASLTVVVLAVAEDGFQVALSLAELDPEFGACAALLATRYNGELLARPTLVMPSDQRASRYVRGLARLQLLCVGGEPARDRGGR</sequence>
<proteinExistence type="predicted"/>
<reference evidence="1 2" key="1">
    <citation type="submission" date="2023-12" db="EMBL/GenBank/DDBJ databases">
        <title>Amycolatopsis sp. V23-08.</title>
        <authorList>
            <person name="Somphong A."/>
        </authorList>
    </citation>
    <scope>NUCLEOTIDE SEQUENCE [LARGE SCALE GENOMIC DNA]</scope>
    <source>
        <strain evidence="1 2">V23-08</strain>
    </source>
</reference>
<organism evidence="1 2">
    <name type="scientific">Amycolatopsis heterodermiae</name>
    <dbReference type="NCBI Taxonomy" id="3110235"/>
    <lineage>
        <taxon>Bacteria</taxon>
        <taxon>Bacillati</taxon>
        <taxon>Actinomycetota</taxon>
        <taxon>Actinomycetes</taxon>
        <taxon>Pseudonocardiales</taxon>
        <taxon>Pseudonocardiaceae</taxon>
        <taxon>Amycolatopsis</taxon>
    </lineage>
</organism>
<evidence type="ECO:0000313" key="2">
    <source>
        <dbReference type="Proteomes" id="UP001304298"/>
    </source>
</evidence>
<accession>A0ABU5R5R7</accession>
<evidence type="ECO:0000313" key="1">
    <source>
        <dbReference type="EMBL" id="MEA5360621.1"/>
    </source>
</evidence>
<dbReference type="RefSeq" id="WP_323326923.1">
    <property type="nucleotide sequence ID" value="NZ_JAYFSI010000002.1"/>
</dbReference>